<comment type="caution">
    <text evidence="1">The sequence shown here is derived from an EMBL/GenBank/DDBJ whole genome shotgun (WGS) entry which is preliminary data.</text>
</comment>
<dbReference type="EMBL" id="AYKW01000067">
    <property type="protein sequence ID" value="PIL24115.1"/>
    <property type="molecule type" value="Genomic_DNA"/>
</dbReference>
<gene>
    <name evidence="1" type="ORF">GSI_13867</name>
</gene>
<organism evidence="1 2">
    <name type="scientific">Ganoderma sinense ZZ0214-1</name>
    <dbReference type="NCBI Taxonomy" id="1077348"/>
    <lineage>
        <taxon>Eukaryota</taxon>
        <taxon>Fungi</taxon>
        <taxon>Dikarya</taxon>
        <taxon>Basidiomycota</taxon>
        <taxon>Agaricomycotina</taxon>
        <taxon>Agaricomycetes</taxon>
        <taxon>Polyporales</taxon>
        <taxon>Polyporaceae</taxon>
        <taxon>Ganoderma</taxon>
    </lineage>
</organism>
<accession>A0A2G8RRG9</accession>
<proteinExistence type="predicted"/>
<keyword evidence="2" id="KW-1185">Reference proteome</keyword>
<dbReference type="Proteomes" id="UP000230002">
    <property type="component" value="Unassembled WGS sequence"/>
</dbReference>
<reference evidence="1 2" key="1">
    <citation type="journal article" date="2015" name="Sci. Rep.">
        <title>Chromosome-level genome map provides insights into diverse defense mechanisms in the medicinal fungus Ganoderma sinense.</title>
        <authorList>
            <person name="Zhu Y."/>
            <person name="Xu J."/>
            <person name="Sun C."/>
            <person name="Zhou S."/>
            <person name="Xu H."/>
            <person name="Nelson D.R."/>
            <person name="Qian J."/>
            <person name="Song J."/>
            <person name="Luo H."/>
            <person name="Xiang L."/>
            <person name="Li Y."/>
            <person name="Xu Z."/>
            <person name="Ji A."/>
            <person name="Wang L."/>
            <person name="Lu S."/>
            <person name="Hayward A."/>
            <person name="Sun W."/>
            <person name="Li X."/>
            <person name="Schwartz D.C."/>
            <person name="Wang Y."/>
            <person name="Chen S."/>
        </authorList>
    </citation>
    <scope>NUCLEOTIDE SEQUENCE [LARGE SCALE GENOMIC DNA]</scope>
    <source>
        <strain evidence="1 2">ZZ0214-1</strain>
    </source>
</reference>
<evidence type="ECO:0000313" key="1">
    <source>
        <dbReference type="EMBL" id="PIL24115.1"/>
    </source>
</evidence>
<name>A0A2G8RRG9_9APHY</name>
<evidence type="ECO:0000313" key="2">
    <source>
        <dbReference type="Proteomes" id="UP000230002"/>
    </source>
</evidence>
<dbReference type="AlphaFoldDB" id="A0A2G8RRG9"/>
<protein>
    <submittedName>
        <fullName evidence="1">Uncharacterized protein</fullName>
    </submittedName>
</protein>
<sequence length="287" mass="31486">MRGMSYTTTIHPLAFGVMHITSQQSNVNPPLPYILRLPDQSLVRSGDKRFCIDENAPSGGGGVDGPGEGVVKLKLRFGDPFPTGAVAEVPPNSTRYVKTGNAWLLATPPAAVKPLFLCQEVPGHSEYWIIEKKAYTGRSLIVMSWDILFNVPLPKAIEGGFADEDRLVFAFAPDDTFEEEVTITVDLSALAPEEPLVVSIQVNTKTVTRGQLAKELALEVEKALSPLSIIRLAFINGKLRKEVRFEDLFFVELSQRTTGVLAATLAARVRPSEDILEPAWGPCELWQ</sequence>
<dbReference type="OrthoDB" id="2764253at2759"/>